<keyword evidence="2" id="KW-1185">Reference proteome</keyword>
<sequence>MALFHINHPGVFAFGVLGNIVSICVFLSPLPTFIRIYKEKSTMGYQSVPYVIALFSAMLWMYYALLKHALLLITINSIGLVIETIYIFIYIVYAAKESRKFTTRLLATLNVGVFCTIFLITHYALSPQLRLTVVGWICVAFSVSVFAAPLSIVFQVVRTRSVEFMPFALTFTLTVSAVMWFSYGLLLKDICVAVPNILGFTLGVIQLLLYGIYRNAKPIVVDEEKKVPEQVINIVVLGNSEVHPIDSESDKTTASDHEVEEEEEEKKKNEKENEKYLGVATAVPEEHCSGNATVQIDTAPVLVMCAA</sequence>
<comment type="caution">
    <text evidence="1">The sequence shown here is derived from an EMBL/GenBank/DDBJ whole genome shotgun (WGS) entry which is preliminary data.</text>
</comment>
<protein>
    <submittedName>
        <fullName evidence="1">Uncharacterized protein</fullName>
    </submittedName>
</protein>
<reference evidence="2" key="1">
    <citation type="journal article" date="2023" name="Nat. Plants">
        <title>Single-cell RNA sequencing provides a high-resolution roadmap for understanding the multicellular compartmentation of specialized metabolism.</title>
        <authorList>
            <person name="Sun S."/>
            <person name="Shen X."/>
            <person name="Li Y."/>
            <person name="Li Y."/>
            <person name="Wang S."/>
            <person name="Li R."/>
            <person name="Zhang H."/>
            <person name="Shen G."/>
            <person name="Guo B."/>
            <person name="Wei J."/>
            <person name="Xu J."/>
            <person name="St-Pierre B."/>
            <person name="Chen S."/>
            <person name="Sun C."/>
        </authorList>
    </citation>
    <scope>NUCLEOTIDE SEQUENCE [LARGE SCALE GENOMIC DNA]</scope>
</reference>
<dbReference type="Proteomes" id="UP001060085">
    <property type="component" value="Linkage Group LG02"/>
</dbReference>
<dbReference type="EMBL" id="CM044702">
    <property type="protein sequence ID" value="KAI5679418.1"/>
    <property type="molecule type" value="Genomic_DNA"/>
</dbReference>
<proteinExistence type="predicted"/>
<gene>
    <name evidence="1" type="ORF">M9H77_10368</name>
</gene>
<evidence type="ECO:0000313" key="1">
    <source>
        <dbReference type="EMBL" id="KAI5679418.1"/>
    </source>
</evidence>
<evidence type="ECO:0000313" key="2">
    <source>
        <dbReference type="Proteomes" id="UP001060085"/>
    </source>
</evidence>
<organism evidence="1 2">
    <name type="scientific">Catharanthus roseus</name>
    <name type="common">Madagascar periwinkle</name>
    <name type="synonym">Vinca rosea</name>
    <dbReference type="NCBI Taxonomy" id="4058"/>
    <lineage>
        <taxon>Eukaryota</taxon>
        <taxon>Viridiplantae</taxon>
        <taxon>Streptophyta</taxon>
        <taxon>Embryophyta</taxon>
        <taxon>Tracheophyta</taxon>
        <taxon>Spermatophyta</taxon>
        <taxon>Magnoliopsida</taxon>
        <taxon>eudicotyledons</taxon>
        <taxon>Gunneridae</taxon>
        <taxon>Pentapetalae</taxon>
        <taxon>asterids</taxon>
        <taxon>lamiids</taxon>
        <taxon>Gentianales</taxon>
        <taxon>Apocynaceae</taxon>
        <taxon>Rauvolfioideae</taxon>
        <taxon>Vinceae</taxon>
        <taxon>Catharanthinae</taxon>
        <taxon>Catharanthus</taxon>
    </lineage>
</organism>
<name>A0ACC0C381_CATRO</name>
<accession>A0ACC0C381</accession>